<dbReference type="WBParaSite" id="nRc.2.0.1.t43844-RA">
    <property type="protein sequence ID" value="nRc.2.0.1.t43844-RA"/>
    <property type="gene ID" value="nRc.2.0.1.g43844"/>
</dbReference>
<sequence>MVHEEKYLIFCLKYMSATNCSSSTAIGAAAAQSPTAAADASNIVPPQRKSSNIDATILGVAASPLKPTIAAGVSADEDRPLKIVSRENSPVVAQPQTPIILVDPQPKPKNDAASNPLRKSSPPPPPPQQRQTPAVAPPQPQPTFISQPTPVMGGTTAVPPPQPHGFLIGSPHNNNNIAAAASMPYGFFAAAAAAAAQQQHAAILLNSCPPLTFLPQIIFQDQLLIVGPYTGAAYHDPTIMPNWNGHFLVRTATGQLMALAVNNTPNLSAAHHQTVQRTTPLTQTSTNFLPPLNNNNETPRNQPPVNKTTTTTTTSIFPNRPPTATPILQKTLILPSKDQSRRGLFRFLV</sequence>
<evidence type="ECO:0000313" key="3">
    <source>
        <dbReference type="WBParaSite" id="nRc.2.0.1.t43844-RA"/>
    </source>
</evidence>
<evidence type="ECO:0000256" key="1">
    <source>
        <dbReference type="SAM" id="MobiDB-lite"/>
    </source>
</evidence>
<proteinExistence type="predicted"/>
<keyword evidence="2" id="KW-1185">Reference proteome</keyword>
<reference evidence="3" key="1">
    <citation type="submission" date="2022-11" db="UniProtKB">
        <authorList>
            <consortium name="WormBaseParasite"/>
        </authorList>
    </citation>
    <scope>IDENTIFICATION</scope>
</reference>
<protein>
    <submittedName>
        <fullName evidence="3">Uncharacterized protein</fullName>
    </submittedName>
</protein>
<feature type="compositionally biased region" description="Polar residues" evidence="1">
    <location>
        <begin position="277"/>
        <end position="307"/>
    </location>
</feature>
<name>A0A915KZF3_ROMCU</name>
<feature type="region of interest" description="Disordered" evidence="1">
    <location>
        <begin position="86"/>
        <end position="158"/>
    </location>
</feature>
<feature type="region of interest" description="Disordered" evidence="1">
    <location>
        <begin position="277"/>
        <end position="324"/>
    </location>
</feature>
<organism evidence="2 3">
    <name type="scientific">Romanomermis culicivorax</name>
    <name type="common">Nematode worm</name>
    <dbReference type="NCBI Taxonomy" id="13658"/>
    <lineage>
        <taxon>Eukaryota</taxon>
        <taxon>Metazoa</taxon>
        <taxon>Ecdysozoa</taxon>
        <taxon>Nematoda</taxon>
        <taxon>Enoplea</taxon>
        <taxon>Dorylaimia</taxon>
        <taxon>Mermithida</taxon>
        <taxon>Mermithoidea</taxon>
        <taxon>Mermithidae</taxon>
        <taxon>Romanomermis</taxon>
    </lineage>
</organism>
<accession>A0A915KZF3</accession>
<dbReference type="AlphaFoldDB" id="A0A915KZF3"/>
<evidence type="ECO:0000313" key="2">
    <source>
        <dbReference type="Proteomes" id="UP000887565"/>
    </source>
</evidence>
<dbReference type="Proteomes" id="UP000887565">
    <property type="component" value="Unplaced"/>
</dbReference>